<evidence type="ECO:0000313" key="3">
    <source>
        <dbReference type="Proteomes" id="UP000003217"/>
    </source>
</evidence>
<accession>G5K867</accession>
<protein>
    <submittedName>
        <fullName evidence="2">P63C domain protein</fullName>
    </submittedName>
</protein>
<comment type="caution">
    <text evidence="2">The sequence shown here is derived from an EMBL/GenBank/DDBJ whole genome shotgun (WGS) entry which is preliminary data.</text>
</comment>
<organism evidence="2 3">
    <name type="scientific">Streptococcus pseudoporcinus LQ 940-04</name>
    <dbReference type="NCBI Taxonomy" id="875093"/>
    <lineage>
        <taxon>Bacteria</taxon>
        <taxon>Bacillati</taxon>
        <taxon>Bacillota</taxon>
        <taxon>Bacilli</taxon>
        <taxon>Lactobacillales</taxon>
        <taxon>Streptococcaceae</taxon>
        <taxon>Streptococcus</taxon>
    </lineage>
</organism>
<feature type="domain" description="Bacteriophage Mx8 p63 C-terminal" evidence="1">
    <location>
        <begin position="160"/>
        <end position="253"/>
    </location>
</feature>
<dbReference type="EMBL" id="AEUY02000005">
    <property type="protein sequence ID" value="EHI65378.1"/>
    <property type="molecule type" value="Genomic_DNA"/>
</dbReference>
<dbReference type="AlphaFoldDB" id="G5K867"/>
<reference evidence="2 3" key="1">
    <citation type="journal article" date="2014" name="Int. J. Syst. Evol. Microbiol.">
        <title>Phylogenomics and the dynamic genome evolution of the genus Streptococcus.</title>
        <authorList>
            <consortium name="The Broad Institute Genome Sequencing Platform"/>
            <person name="Richards V.P."/>
            <person name="Palmer S.R."/>
            <person name="Pavinski Bitar P.D."/>
            <person name="Qin X."/>
            <person name="Weinstock G.M."/>
            <person name="Highlander S.K."/>
            <person name="Town C.D."/>
            <person name="Burne R.A."/>
            <person name="Stanhope M.J."/>
        </authorList>
    </citation>
    <scope>NUCLEOTIDE SEQUENCE [LARGE SCALE GENOMIC DNA]</scope>
    <source>
        <strain evidence="2 3">LQ 940-04</strain>
    </source>
</reference>
<keyword evidence="3" id="KW-1185">Reference proteome</keyword>
<name>G5K867_9STRE</name>
<evidence type="ECO:0000259" key="1">
    <source>
        <dbReference type="Pfam" id="PF10546"/>
    </source>
</evidence>
<dbReference type="OrthoDB" id="4762429at2"/>
<evidence type="ECO:0000313" key="2">
    <source>
        <dbReference type="EMBL" id="EHI65378.1"/>
    </source>
</evidence>
<dbReference type="Proteomes" id="UP000003217">
    <property type="component" value="Unassembled WGS sequence"/>
</dbReference>
<sequence length="320" mass="36998">MEKNNKVAYEGILNLGGYSIPCYVLEDGTRVLSGRGVQSALKMVDEDSISQVSGNRLGRYLEQKSLEPFIYKDKDRSTFDPIVCYKGSAKINGYNAEILADICEAFLDARNNIKLAPRQQIIAQQAEILMRGFARVGISALIDEATGYQYERERFELQKILNAYVSEAILKWQLTFTDDFYKELFRLWGVPFTVKNIARKPQFIGKLTNKYIYSQMPKSVVEAIKEKAQKGSDGNYKYRWHQALTPDIGKEHLKRQITEVTTLMSISDNKDEFDKLFKRKYSESEQLELELDFEDNQLVEVKNKKRPEAINQLSLFEEFE</sequence>
<dbReference type="GeneID" id="58555693"/>
<dbReference type="Pfam" id="PF10546">
    <property type="entry name" value="P63C"/>
    <property type="match status" value="1"/>
</dbReference>
<dbReference type="InterPro" id="IPR018874">
    <property type="entry name" value="Phage_Mx8_p63_C"/>
</dbReference>
<proteinExistence type="predicted"/>
<gene>
    <name evidence="2" type="ORF">STRPS_1140</name>
</gene>
<dbReference type="RefSeq" id="WP_007892401.1">
    <property type="nucleotide sequence ID" value="NZ_AEUY02000005.1"/>
</dbReference>